<keyword evidence="2" id="KW-1185">Reference proteome</keyword>
<organism evidence="1 2">
    <name type="scientific">Neoarthrinium moseri</name>
    <dbReference type="NCBI Taxonomy" id="1658444"/>
    <lineage>
        <taxon>Eukaryota</taxon>
        <taxon>Fungi</taxon>
        <taxon>Dikarya</taxon>
        <taxon>Ascomycota</taxon>
        <taxon>Pezizomycotina</taxon>
        <taxon>Sordariomycetes</taxon>
        <taxon>Xylariomycetidae</taxon>
        <taxon>Amphisphaeriales</taxon>
        <taxon>Apiosporaceae</taxon>
        <taxon>Neoarthrinium</taxon>
    </lineage>
</organism>
<gene>
    <name evidence="1" type="ORF">JX265_012005</name>
</gene>
<name>A0A9Q0AIX9_9PEZI</name>
<accession>A0A9Q0AIX9</accession>
<proteinExistence type="predicted"/>
<dbReference type="EMBL" id="JAFIMR010000048">
    <property type="protein sequence ID" value="KAI1855922.1"/>
    <property type="molecule type" value="Genomic_DNA"/>
</dbReference>
<dbReference type="AlphaFoldDB" id="A0A9Q0AIX9"/>
<sequence length="142" mass="16386">MAVVVAIVYEARAIVIEKPLTWKGLILMIAEQFKLRTMLAEALEIRYSNSCRRTWMEPIPENPYPRYYPRCLDEDAYRRVVSDGGIFWIGNFGKGEINTVEITDKPPIFLRTSIKDAAGDLFHTTNRLEKSYADLDSDYESD</sequence>
<dbReference type="Proteomes" id="UP000829685">
    <property type="component" value="Unassembled WGS sequence"/>
</dbReference>
<protein>
    <submittedName>
        <fullName evidence="1">Uncharacterized protein</fullName>
    </submittedName>
</protein>
<evidence type="ECO:0000313" key="1">
    <source>
        <dbReference type="EMBL" id="KAI1855922.1"/>
    </source>
</evidence>
<comment type="caution">
    <text evidence="1">The sequence shown here is derived from an EMBL/GenBank/DDBJ whole genome shotgun (WGS) entry which is preliminary data.</text>
</comment>
<reference evidence="1" key="1">
    <citation type="submission" date="2021-03" db="EMBL/GenBank/DDBJ databases">
        <title>Revisited historic fungal species revealed as producer of novel bioactive compounds through whole genome sequencing and comparative genomics.</title>
        <authorList>
            <person name="Vignolle G.A."/>
            <person name="Hochenegger N."/>
            <person name="Mach R.L."/>
            <person name="Mach-Aigner A.R."/>
            <person name="Javad Rahimi M."/>
            <person name="Salim K.A."/>
            <person name="Chan C.M."/>
            <person name="Lim L.B.L."/>
            <person name="Cai F."/>
            <person name="Druzhinina I.S."/>
            <person name="U'Ren J.M."/>
            <person name="Derntl C."/>
        </authorList>
    </citation>
    <scope>NUCLEOTIDE SEQUENCE</scope>
    <source>
        <strain evidence="1">TUCIM 5799</strain>
    </source>
</reference>
<evidence type="ECO:0000313" key="2">
    <source>
        <dbReference type="Proteomes" id="UP000829685"/>
    </source>
</evidence>